<gene>
    <name evidence="2" type="ORF">RND71_013373</name>
</gene>
<accession>A0AAE1VML1</accession>
<protein>
    <submittedName>
        <fullName evidence="2">Uncharacterized protein</fullName>
    </submittedName>
</protein>
<reference evidence="2" key="1">
    <citation type="submission" date="2023-12" db="EMBL/GenBank/DDBJ databases">
        <title>Genome assembly of Anisodus tanguticus.</title>
        <authorList>
            <person name="Wang Y.-J."/>
        </authorList>
    </citation>
    <scope>NUCLEOTIDE SEQUENCE</scope>
    <source>
        <strain evidence="2">KB-2021</strain>
        <tissue evidence="2">Leaf</tissue>
    </source>
</reference>
<dbReference type="AlphaFoldDB" id="A0AAE1VML1"/>
<dbReference type="Proteomes" id="UP001291623">
    <property type="component" value="Unassembled WGS sequence"/>
</dbReference>
<organism evidence="2 3">
    <name type="scientific">Anisodus tanguticus</name>
    <dbReference type="NCBI Taxonomy" id="243964"/>
    <lineage>
        <taxon>Eukaryota</taxon>
        <taxon>Viridiplantae</taxon>
        <taxon>Streptophyta</taxon>
        <taxon>Embryophyta</taxon>
        <taxon>Tracheophyta</taxon>
        <taxon>Spermatophyta</taxon>
        <taxon>Magnoliopsida</taxon>
        <taxon>eudicotyledons</taxon>
        <taxon>Gunneridae</taxon>
        <taxon>Pentapetalae</taxon>
        <taxon>asterids</taxon>
        <taxon>lamiids</taxon>
        <taxon>Solanales</taxon>
        <taxon>Solanaceae</taxon>
        <taxon>Solanoideae</taxon>
        <taxon>Hyoscyameae</taxon>
        <taxon>Anisodus</taxon>
    </lineage>
</organism>
<evidence type="ECO:0000313" key="2">
    <source>
        <dbReference type="EMBL" id="KAK4369581.1"/>
    </source>
</evidence>
<evidence type="ECO:0000313" key="3">
    <source>
        <dbReference type="Proteomes" id="UP001291623"/>
    </source>
</evidence>
<keyword evidence="3" id="KW-1185">Reference proteome</keyword>
<comment type="caution">
    <text evidence="2">The sequence shown here is derived from an EMBL/GenBank/DDBJ whole genome shotgun (WGS) entry which is preliminary data.</text>
</comment>
<evidence type="ECO:0000256" key="1">
    <source>
        <dbReference type="SAM" id="MobiDB-lite"/>
    </source>
</evidence>
<feature type="compositionally biased region" description="Low complexity" evidence="1">
    <location>
        <begin position="27"/>
        <end position="41"/>
    </location>
</feature>
<feature type="region of interest" description="Disordered" evidence="1">
    <location>
        <begin position="21"/>
        <end position="61"/>
    </location>
</feature>
<proteinExistence type="predicted"/>
<sequence length="384" mass="43021">MAVDTNLASLFEKLKLENPYLPPRPWESIPSESDLLESSECSWEDKSEEQSDFDLSSNAPGNDVEVAPDYLSALSFTDDGLLQKQKFLQDETSCPAEYISYETCKRMECHVVPRICQNTSWLPDCFPGDLLNNDRRSSKTTWLHAVEIEPEISSCRFGVQLPDNVDSSGSVLPRNPSLPEAYKKDQHPNRACTFLSSTSLPSWQLKHHSDFFSMNPILTRNSLNPKRDSEQMFSRDSREPYPFFDFTSIKDPCEMYIEKFAAGFRDQLGAEVSVLTSTAATSDSLTSHQHNLKDCSDEKLEKKAELSHTCSPVGSKVQNGKISSVENAAGGGGWERMLANSSKIASTSAGYPKTSLVTVLEMPLDHIIKKCLLEEILLQYPYVF</sequence>
<dbReference type="EMBL" id="JAVYJV010000006">
    <property type="protein sequence ID" value="KAK4369581.1"/>
    <property type="molecule type" value="Genomic_DNA"/>
</dbReference>
<name>A0AAE1VML1_9SOLA</name>